<proteinExistence type="predicted"/>
<dbReference type="InterPro" id="IPR029044">
    <property type="entry name" value="Nucleotide-diphossugar_trans"/>
</dbReference>
<dbReference type="EMBL" id="VYGV01000016">
    <property type="protein sequence ID" value="NWF47198.1"/>
    <property type="molecule type" value="Genomic_DNA"/>
</dbReference>
<dbReference type="CDD" id="cd02522">
    <property type="entry name" value="GT_2_like_a"/>
    <property type="match status" value="1"/>
</dbReference>
<dbReference type="PANTHER" id="PTHR43646">
    <property type="entry name" value="GLYCOSYLTRANSFERASE"/>
    <property type="match status" value="1"/>
</dbReference>
<name>A0A7Y8GZE7_9BURK</name>
<keyword evidence="5" id="KW-0472">Membrane</keyword>
<evidence type="ECO:0000313" key="8">
    <source>
        <dbReference type="Proteomes" id="UP000545507"/>
    </source>
</evidence>
<dbReference type="GO" id="GO:0005886">
    <property type="term" value="C:plasma membrane"/>
    <property type="evidence" value="ECO:0007669"/>
    <property type="project" value="UniProtKB-SubCell"/>
</dbReference>
<comment type="subcellular location">
    <subcellularLocation>
        <location evidence="1">Cell membrane</location>
    </subcellularLocation>
</comment>
<evidence type="ECO:0000256" key="2">
    <source>
        <dbReference type="ARBA" id="ARBA00022475"/>
    </source>
</evidence>
<dbReference type="Proteomes" id="UP000545507">
    <property type="component" value="Unassembled WGS sequence"/>
</dbReference>
<dbReference type="InterPro" id="IPR001173">
    <property type="entry name" value="Glyco_trans_2-like"/>
</dbReference>
<keyword evidence="3" id="KW-0328">Glycosyltransferase</keyword>
<dbReference type="Gene3D" id="3.90.550.10">
    <property type="entry name" value="Spore Coat Polysaccharide Biosynthesis Protein SpsA, Chain A"/>
    <property type="match status" value="1"/>
</dbReference>
<dbReference type="RefSeq" id="WP_177137084.1">
    <property type="nucleotide sequence ID" value="NZ_VYGV01000016.1"/>
</dbReference>
<evidence type="ECO:0000256" key="5">
    <source>
        <dbReference type="ARBA" id="ARBA00023136"/>
    </source>
</evidence>
<dbReference type="NCBIfam" id="TIGR04283">
    <property type="entry name" value="glyco_like_mftF"/>
    <property type="match status" value="1"/>
</dbReference>
<evidence type="ECO:0000256" key="3">
    <source>
        <dbReference type="ARBA" id="ARBA00022676"/>
    </source>
</evidence>
<keyword evidence="4 7" id="KW-0808">Transferase</keyword>
<sequence length="224" mass="24948">MRFSIVVPMLNEAQEMPRLLARLSALARLGNDVLIVDGGSDDGSADLAVRAGLRVLSSPRGRARQMNLGAAHASGDVLLFLHADTLLPEGALITIHRVMQKSSAPWGRFDVVIDGSHPLLRVVARLMNLRSRWTGIATGDQAIFVTREAFDAVGGFPDQPLMEDIELSSRLLRRSRPACISDPVLTSGRRWESRGVWRTVLLMWRLRWAYWRGTPADQLARLYQ</sequence>
<keyword evidence="8" id="KW-1185">Reference proteome</keyword>
<evidence type="ECO:0000256" key="1">
    <source>
        <dbReference type="ARBA" id="ARBA00004236"/>
    </source>
</evidence>
<accession>A0A7Y8GZE7</accession>
<dbReference type="Pfam" id="PF00535">
    <property type="entry name" value="Glycos_transf_2"/>
    <property type="match status" value="1"/>
</dbReference>
<evidence type="ECO:0000259" key="6">
    <source>
        <dbReference type="Pfam" id="PF00535"/>
    </source>
</evidence>
<dbReference type="PANTHER" id="PTHR43646:SF2">
    <property type="entry name" value="GLYCOSYLTRANSFERASE 2-LIKE DOMAIN-CONTAINING PROTEIN"/>
    <property type="match status" value="1"/>
</dbReference>
<reference evidence="7 8" key="1">
    <citation type="submission" date="2019-09" db="EMBL/GenBank/DDBJ databases">
        <title>Hydrogenophaga aromatica sp. nov., isolated from a para-xylene-degrading enrichment culture.</title>
        <authorList>
            <person name="Tancsics A."/>
            <person name="Banerjee S."/>
        </authorList>
    </citation>
    <scope>NUCLEOTIDE SEQUENCE [LARGE SCALE GENOMIC DNA]</scope>
    <source>
        <strain evidence="7 8">D2P1</strain>
    </source>
</reference>
<evidence type="ECO:0000256" key="4">
    <source>
        <dbReference type="ARBA" id="ARBA00022679"/>
    </source>
</evidence>
<gene>
    <name evidence="7" type="ORF">F3K02_18355</name>
</gene>
<keyword evidence="2" id="KW-1003">Cell membrane</keyword>
<dbReference type="AlphaFoldDB" id="A0A7Y8GZE7"/>
<dbReference type="GO" id="GO:0016757">
    <property type="term" value="F:glycosyltransferase activity"/>
    <property type="evidence" value="ECO:0007669"/>
    <property type="project" value="UniProtKB-KW"/>
</dbReference>
<evidence type="ECO:0000313" key="7">
    <source>
        <dbReference type="EMBL" id="NWF47198.1"/>
    </source>
</evidence>
<protein>
    <submittedName>
        <fullName evidence="7">Glycosyltransferase</fullName>
    </submittedName>
</protein>
<feature type="domain" description="Glycosyltransferase 2-like" evidence="6">
    <location>
        <begin position="4"/>
        <end position="118"/>
    </location>
</feature>
<dbReference type="InterPro" id="IPR026461">
    <property type="entry name" value="Trfase_2_rSAM/seldom_assoc"/>
</dbReference>
<comment type="caution">
    <text evidence="7">The sequence shown here is derived from an EMBL/GenBank/DDBJ whole genome shotgun (WGS) entry which is preliminary data.</text>
</comment>
<organism evidence="7 8">
    <name type="scientific">Hydrogenophaga aromaticivorans</name>
    <dbReference type="NCBI Taxonomy" id="2610898"/>
    <lineage>
        <taxon>Bacteria</taxon>
        <taxon>Pseudomonadati</taxon>
        <taxon>Pseudomonadota</taxon>
        <taxon>Betaproteobacteria</taxon>
        <taxon>Burkholderiales</taxon>
        <taxon>Comamonadaceae</taxon>
        <taxon>Hydrogenophaga</taxon>
    </lineage>
</organism>
<dbReference type="SUPFAM" id="SSF53448">
    <property type="entry name" value="Nucleotide-diphospho-sugar transferases"/>
    <property type="match status" value="1"/>
</dbReference>